<reference evidence="1" key="1">
    <citation type="submission" date="2021-01" db="EMBL/GenBank/DDBJ databases">
        <title>Whole genome shotgun sequence of Spirilliplanes yamanashiensis NBRC 15828.</title>
        <authorList>
            <person name="Komaki H."/>
            <person name="Tamura T."/>
        </authorList>
    </citation>
    <scope>NUCLEOTIDE SEQUENCE</scope>
    <source>
        <strain evidence="1">NBRC 15828</strain>
    </source>
</reference>
<sequence length="155" mass="16246">MRAWRIASAAATAVLGVTGIGLVWAFGGDEQTMELTATRGTATGYGFQIDATSVTGMYPGAVKKLKVGFRNPYDFPLQVTGMTGQVVSTSKKACRPSAANLVIQSYSGTMPLTVPADGRAGGGHLPLFMPNSVANDCQGVTFTIRLRGEATKVKR</sequence>
<protein>
    <submittedName>
        <fullName evidence="1">Uncharacterized protein</fullName>
    </submittedName>
</protein>
<gene>
    <name evidence="1" type="ORF">Sya03_03250</name>
</gene>
<evidence type="ECO:0000313" key="2">
    <source>
        <dbReference type="Proteomes" id="UP000652013"/>
    </source>
</evidence>
<accession>A0A8J4DGY3</accession>
<comment type="caution">
    <text evidence="1">The sequence shown here is derived from an EMBL/GenBank/DDBJ whole genome shotgun (WGS) entry which is preliminary data.</text>
</comment>
<dbReference type="EMBL" id="BOOY01000002">
    <property type="protein sequence ID" value="GIJ00973.1"/>
    <property type="molecule type" value="Genomic_DNA"/>
</dbReference>
<dbReference type="RefSeq" id="WP_203936312.1">
    <property type="nucleotide sequence ID" value="NZ_BAAAGJ010000005.1"/>
</dbReference>
<keyword evidence="2" id="KW-1185">Reference proteome</keyword>
<organism evidence="1 2">
    <name type="scientific">Spirilliplanes yamanashiensis</name>
    <dbReference type="NCBI Taxonomy" id="42233"/>
    <lineage>
        <taxon>Bacteria</taxon>
        <taxon>Bacillati</taxon>
        <taxon>Actinomycetota</taxon>
        <taxon>Actinomycetes</taxon>
        <taxon>Micromonosporales</taxon>
        <taxon>Micromonosporaceae</taxon>
        <taxon>Spirilliplanes</taxon>
    </lineage>
</organism>
<dbReference type="Proteomes" id="UP000652013">
    <property type="component" value="Unassembled WGS sequence"/>
</dbReference>
<dbReference type="AlphaFoldDB" id="A0A8J4DGY3"/>
<proteinExistence type="predicted"/>
<name>A0A8J4DGY3_9ACTN</name>
<evidence type="ECO:0000313" key="1">
    <source>
        <dbReference type="EMBL" id="GIJ00973.1"/>
    </source>
</evidence>